<reference evidence="3 4" key="1">
    <citation type="journal article" date="2018" name="Proc. Natl. Acad. Sci. U.S.A.">
        <title>Draft genome sequence of Camellia sinensis var. sinensis provides insights into the evolution of the tea genome and tea quality.</title>
        <authorList>
            <person name="Wei C."/>
            <person name="Yang H."/>
            <person name="Wang S."/>
            <person name="Zhao J."/>
            <person name="Liu C."/>
            <person name="Gao L."/>
            <person name="Xia E."/>
            <person name="Lu Y."/>
            <person name="Tai Y."/>
            <person name="She G."/>
            <person name="Sun J."/>
            <person name="Cao H."/>
            <person name="Tong W."/>
            <person name="Gao Q."/>
            <person name="Li Y."/>
            <person name="Deng W."/>
            <person name="Jiang X."/>
            <person name="Wang W."/>
            <person name="Chen Q."/>
            <person name="Zhang S."/>
            <person name="Li H."/>
            <person name="Wu J."/>
            <person name="Wang P."/>
            <person name="Li P."/>
            <person name="Shi C."/>
            <person name="Zheng F."/>
            <person name="Jian J."/>
            <person name="Huang B."/>
            <person name="Shan D."/>
            <person name="Shi M."/>
            <person name="Fang C."/>
            <person name="Yue Y."/>
            <person name="Li F."/>
            <person name="Li D."/>
            <person name="Wei S."/>
            <person name="Han B."/>
            <person name="Jiang C."/>
            <person name="Yin Y."/>
            <person name="Xia T."/>
            <person name="Zhang Z."/>
            <person name="Bennetzen J.L."/>
            <person name="Zhao S."/>
            <person name="Wan X."/>
        </authorList>
    </citation>
    <scope>NUCLEOTIDE SEQUENCE [LARGE SCALE GENOMIC DNA]</scope>
    <source>
        <strain evidence="4">cv. Shuchazao</strain>
        <tissue evidence="3">Leaf</tissue>
    </source>
</reference>
<feature type="repeat" description="PPR" evidence="2">
    <location>
        <begin position="378"/>
        <end position="412"/>
    </location>
</feature>
<keyword evidence="1" id="KW-0677">Repeat</keyword>
<dbReference type="InterPro" id="IPR046960">
    <property type="entry name" value="PPR_At4g14850-like_plant"/>
</dbReference>
<dbReference type="NCBIfam" id="TIGR00756">
    <property type="entry name" value="PPR"/>
    <property type="match status" value="8"/>
</dbReference>
<dbReference type="PROSITE" id="PS51375">
    <property type="entry name" value="PPR"/>
    <property type="match status" value="5"/>
</dbReference>
<dbReference type="PANTHER" id="PTHR47926:SF413">
    <property type="entry name" value="REPEAT (TPR)-LIKE SUPERFAMILY PROTEIN, PUTATIVE-RELATED"/>
    <property type="match status" value="1"/>
</dbReference>
<dbReference type="InterPro" id="IPR011990">
    <property type="entry name" value="TPR-like_helical_dom_sf"/>
</dbReference>
<accession>A0A4S4DPU2</accession>
<sequence>MQISVLFQAPSRVSNPTLFEQKLSDLHKCTNLNQLKQIQALIYRANLHEDAFVAPKLIASFSLCRQIALAVQVFDQIQEPNVQLYNTLIRAHIQNSQPSQALAAFFEMRNRGVWPDNFTYPFVLKACSGQDSLRLVQMIHTHVEKYGFGSDIFVPNSLIDSYSKCGSMGIQAARKLFMVMVERDLVSWNSMVGGLVKAGELREARQLFDEMPERDTVSWNTILGGYVKAAEMDSAFELFQKMPERNVVSWSTMVSGYCKVGDMAMARMLFDKMSTKNLVAWTIIISGYAEKGLENDAISLYNKMEEAGLKIDDAPIISILAACAESGLLGLGNRVQSSMERNRYKCSTHVSNALVDMYAKCGRFNRALSVFNGMEKRDLVSWNAIIQGSAMHGHEEETLQLFSRMKQEGFVPDKVTFVGVLCACTHAGFVEEGIHYFQTMERDYGIVPQIEHYGCMIDLFARDGCLTEAFRLVHTMPLEPNAIIWGSQNPSGASSIELDGIQKWKSNSIGSTLENTAEKALAAALPSSLCAAMNFPRKVKKGILWSHSGASALDGIRMTLFSQQRAMVKDSPL</sequence>
<dbReference type="FunFam" id="1.25.40.10:FF:000090">
    <property type="entry name" value="Pentatricopeptide repeat-containing protein, chloroplastic"/>
    <property type="match status" value="1"/>
</dbReference>
<dbReference type="GO" id="GO:0048731">
    <property type="term" value="P:system development"/>
    <property type="evidence" value="ECO:0007669"/>
    <property type="project" value="UniProtKB-ARBA"/>
</dbReference>
<evidence type="ECO:0000256" key="2">
    <source>
        <dbReference type="PROSITE-ProRule" id="PRU00708"/>
    </source>
</evidence>
<evidence type="ECO:0000256" key="1">
    <source>
        <dbReference type="ARBA" id="ARBA00022737"/>
    </source>
</evidence>
<evidence type="ECO:0000313" key="3">
    <source>
        <dbReference type="EMBL" id="THG05100.1"/>
    </source>
</evidence>
<comment type="caution">
    <text evidence="3">The sequence shown here is derived from an EMBL/GenBank/DDBJ whole genome shotgun (WGS) entry which is preliminary data.</text>
</comment>
<dbReference type="STRING" id="542762.A0A4S4DPU2"/>
<feature type="repeat" description="PPR" evidence="2">
    <location>
        <begin position="184"/>
        <end position="218"/>
    </location>
</feature>
<dbReference type="Pfam" id="PF12854">
    <property type="entry name" value="PPR_1"/>
    <property type="match status" value="1"/>
</dbReference>
<gene>
    <name evidence="3" type="ORF">TEA_012906</name>
</gene>
<proteinExistence type="predicted"/>
<keyword evidence="4" id="KW-1185">Reference proteome</keyword>
<feature type="repeat" description="PPR" evidence="2">
    <location>
        <begin position="81"/>
        <end position="115"/>
    </location>
</feature>
<dbReference type="AlphaFoldDB" id="A0A4S4DPU2"/>
<organism evidence="3 4">
    <name type="scientific">Camellia sinensis var. sinensis</name>
    <name type="common">China tea</name>
    <dbReference type="NCBI Taxonomy" id="542762"/>
    <lineage>
        <taxon>Eukaryota</taxon>
        <taxon>Viridiplantae</taxon>
        <taxon>Streptophyta</taxon>
        <taxon>Embryophyta</taxon>
        <taxon>Tracheophyta</taxon>
        <taxon>Spermatophyta</taxon>
        <taxon>Magnoliopsida</taxon>
        <taxon>eudicotyledons</taxon>
        <taxon>Gunneridae</taxon>
        <taxon>Pentapetalae</taxon>
        <taxon>asterids</taxon>
        <taxon>Ericales</taxon>
        <taxon>Theaceae</taxon>
        <taxon>Camellia</taxon>
    </lineage>
</organism>
<dbReference type="FunFam" id="1.25.40.10:FF:000125">
    <property type="entry name" value="Pentatricopeptide repeat-containing protein"/>
    <property type="match status" value="1"/>
</dbReference>
<dbReference type="Pfam" id="PF13041">
    <property type="entry name" value="PPR_2"/>
    <property type="match status" value="3"/>
</dbReference>
<feature type="repeat" description="PPR" evidence="2">
    <location>
        <begin position="246"/>
        <end position="280"/>
    </location>
</feature>
<dbReference type="Proteomes" id="UP000306102">
    <property type="component" value="Unassembled WGS sequence"/>
</dbReference>
<evidence type="ECO:0000313" key="4">
    <source>
        <dbReference type="Proteomes" id="UP000306102"/>
    </source>
</evidence>
<dbReference type="InterPro" id="IPR002885">
    <property type="entry name" value="PPR_rpt"/>
</dbReference>
<dbReference type="EMBL" id="SDRB02010666">
    <property type="protein sequence ID" value="THG05100.1"/>
    <property type="molecule type" value="Genomic_DNA"/>
</dbReference>
<protein>
    <recommendedName>
        <fullName evidence="5">Pentacotripeptide-repeat region of PRORP domain-containing protein</fullName>
    </recommendedName>
</protein>
<dbReference type="GO" id="GO:0003729">
    <property type="term" value="F:mRNA binding"/>
    <property type="evidence" value="ECO:0007669"/>
    <property type="project" value="UniProtKB-ARBA"/>
</dbReference>
<dbReference type="FunFam" id="1.25.40.10:FF:000557">
    <property type="entry name" value="Pentatricopeptide repeat-containing protein, chloroplastic"/>
    <property type="match status" value="1"/>
</dbReference>
<feature type="repeat" description="PPR" evidence="2">
    <location>
        <begin position="347"/>
        <end position="377"/>
    </location>
</feature>
<dbReference type="Gene3D" id="1.25.40.10">
    <property type="entry name" value="Tetratricopeptide repeat domain"/>
    <property type="match status" value="4"/>
</dbReference>
<dbReference type="PANTHER" id="PTHR47926">
    <property type="entry name" value="PENTATRICOPEPTIDE REPEAT-CONTAINING PROTEIN"/>
    <property type="match status" value="1"/>
</dbReference>
<evidence type="ECO:0008006" key="5">
    <source>
        <dbReference type="Google" id="ProtNLM"/>
    </source>
</evidence>
<name>A0A4S4DPU2_CAMSN</name>
<dbReference type="GO" id="GO:0009451">
    <property type="term" value="P:RNA modification"/>
    <property type="evidence" value="ECO:0007669"/>
    <property type="project" value="InterPro"/>
</dbReference>
<dbReference type="Pfam" id="PF01535">
    <property type="entry name" value="PPR"/>
    <property type="match status" value="3"/>
</dbReference>